<evidence type="ECO:0000256" key="1">
    <source>
        <dbReference type="SAM" id="SignalP"/>
    </source>
</evidence>
<protein>
    <recommendedName>
        <fullName evidence="4">Secreted protein</fullName>
    </recommendedName>
</protein>
<proteinExistence type="predicted"/>
<reference evidence="2 3" key="1">
    <citation type="submission" date="2018-08" db="EMBL/GenBank/DDBJ databases">
        <title>Genomic investigation of the strawberry pathogen Phytophthora fragariae indicates pathogenicity is determined by transcriptional variation in three key races.</title>
        <authorList>
            <person name="Adams T.M."/>
            <person name="Armitage A.D."/>
            <person name="Sobczyk M.K."/>
            <person name="Bates H.J."/>
            <person name="Dunwell J.M."/>
            <person name="Nellist C.F."/>
            <person name="Harrison R.J."/>
        </authorList>
    </citation>
    <scope>NUCLEOTIDE SEQUENCE [LARGE SCALE GENOMIC DNA]</scope>
    <source>
        <strain evidence="2 3">NOV-9</strain>
    </source>
</reference>
<gene>
    <name evidence="2" type="ORF">PF009_g25634</name>
</gene>
<organism evidence="2 3">
    <name type="scientific">Phytophthora fragariae</name>
    <dbReference type="NCBI Taxonomy" id="53985"/>
    <lineage>
        <taxon>Eukaryota</taxon>
        <taxon>Sar</taxon>
        <taxon>Stramenopiles</taxon>
        <taxon>Oomycota</taxon>
        <taxon>Peronosporomycetes</taxon>
        <taxon>Peronosporales</taxon>
        <taxon>Peronosporaceae</taxon>
        <taxon>Phytophthora</taxon>
    </lineage>
</organism>
<keyword evidence="1" id="KW-0732">Signal</keyword>
<feature type="signal peptide" evidence="1">
    <location>
        <begin position="1"/>
        <end position="22"/>
    </location>
</feature>
<comment type="caution">
    <text evidence="2">The sequence shown here is derived from an EMBL/GenBank/DDBJ whole genome shotgun (WGS) entry which is preliminary data.</text>
</comment>
<dbReference type="EMBL" id="QXGF01002580">
    <property type="protein sequence ID" value="KAE8924127.1"/>
    <property type="molecule type" value="Genomic_DNA"/>
</dbReference>
<dbReference type="Proteomes" id="UP000429523">
    <property type="component" value="Unassembled WGS sequence"/>
</dbReference>
<evidence type="ECO:0000313" key="3">
    <source>
        <dbReference type="Proteomes" id="UP000429523"/>
    </source>
</evidence>
<feature type="chain" id="PRO_5025390162" description="Secreted protein" evidence="1">
    <location>
        <begin position="23"/>
        <end position="108"/>
    </location>
</feature>
<evidence type="ECO:0000313" key="2">
    <source>
        <dbReference type="EMBL" id="KAE8924127.1"/>
    </source>
</evidence>
<dbReference type="AlphaFoldDB" id="A0A6A3DW50"/>
<evidence type="ECO:0008006" key="4">
    <source>
        <dbReference type="Google" id="ProtNLM"/>
    </source>
</evidence>
<name>A0A6A3DW50_9STRA</name>
<accession>A0A6A3DW50</accession>
<sequence>MLLGWRLGCCSLAAQPVSCCLAGPGPLRARARVLRAPPLPHYSRRRVVGLFRVAPPPRLPSRCPLLLWPPRGGPLRCREPFAPAGAGGNNRVVKMNNALPILVQSPAS</sequence>